<keyword evidence="12" id="KW-0753">Steroid metabolism</keyword>
<feature type="chain" id="PRO_5025373813" evidence="15">
    <location>
        <begin position="20"/>
        <end position="183"/>
    </location>
</feature>
<sequence>MIVWFLLLLLVLDYNVPQGKMNRGLSVIDVFKSMKEGKELSDDEVFLACALGWCIEWLQEYFLVHDDIMDRSHTRRGRPCWFRLPKVGMIAVNDGLILRNQIFRILKRHFTVSEPSFGWAPELGFDLGKWGLESPPIIYLKINGLIGYPISYLICVLPEMCRIRESVTVKEGLAPLNCPFGTV</sequence>
<name>A0A6A2YGS4_HIBSY</name>
<keyword evidence="9" id="KW-0443">Lipid metabolism</keyword>
<keyword evidence="10" id="KW-0756">Sterol biosynthesis</keyword>
<comment type="pathway">
    <text evidence="2">Isoprenoid biosynthesis.</text>
</comment>
<keyword evidence="17" id="KW-1185">Reference proteome</keyword>
<dbReference type="GO" id="GO:0045337">
    <property type="term" value="P:farnesyl diphosphate biosynthetic process"/>
    <property type="evidence" value="ECO:0007669"/>
    <property type="project" value="TreeGrafter"/>
</dbReference>
<dbReference type="PROSITE" id="PS00723">
    <property type="entry name" value="POLYPRENYL_SYNTHASE_1"/>
    <property type="match status" value="1"/>
</dbReference>
<evidence type="ECO:0000313" key="17">
    <source>
        <dbReference type="Proteomes" id="UP000436088"/>
    </source>
</evidence>
<evidence type="ECO:0000256" key="13">
    <source>
        <dbReference type="ARBA" id="ARBA00023229"/>
    </source>
</evidence>
<keyword evidence="7" id="KW-0152">Cholesterol biosynthesis</keyword>
<dbReference type="SUPFAM" id="SSF48576">
    <property type="entry name" value="Terpenoid synthases"/>
    <property type="match status" value="1"/>
</dbReference>
<comment type="cofactor">
    <cofactor evidence="1">
        <name>Mg(2+)</name>
        <dbReference type="ChEBI" id="CHEBI:18420"/>
    </cofactor>
</comment>
<dbReference type="PANTHER" id="PTHR11525:SF13">
    <property type="entry name" value="FARNESYL PYROPHOSPHATE SYNTHASE 2-LIKE ISOFORM X1"/>
    <property type="match status" value="1"/>
</dbReference>
<keyword evidence="4" id="KW-0153">Cholesterol metabolism</keyword>
<evidence type="ECO:0000256" key="8">
    <source>
        <dbReference type="ARBA" id="ARBA00022842"/>
    </source>
</evidence>
<dbReference type="GO" id="GO:0005737">
    <property type="term" value="C:cytoplasm"/>
    <property type="evidence" value="ECO:0007669"/>
    <property type="project" value="TreeGrafter"/>
</dbReference>
<reference evidence="16" key="1">
    <citation type="submission" date="2019-09" db="EMBL/GenBank/DDBJ databases">
        <title>Draft genome information of white flower Hibiscus syriacus.</title>
        <authorList>
            <person name="Kim Y.-M."/>
        </authorList>
    </citation>
    <scope>NUCLEOTIDE SEQUENCE [LARGE SCALE GENOMIC DNA]</scope>
    <source>
        <strain evidence="16">YM2019G1</strain>
    </source>
</reference>
<comment type="similarity">
    <text evidence="3">Belongs to the FPP/GGPP synthase family.</text>
</comment>
<keyword evidence="9" id="KW-0752">Steroid biosynthesis</keyword>
<proteinExistence type="inferred from homology"/>
<evidence type="ECO:0000256" key="3">
    <source>
        <dbReference type="ARBA" id="ARBA00006706"/>
    </source>
</evidence>
<keyword evidence="11" id="KW-1207">Sterol metabolism</keyword>
<dbReference type="GO" id="GO:0046872">
    <property type="term" value="F:metal ion binding"/>
    <property type="evidence" value="ECO:0007669"/>
    <property type="project" value="UniProtKB-KW"/>
</dbReference>
<evidence type="ECO:0000256" key="14">
    <source>
        <dbReference type="ARBA" id="ARBA00046091"/>
    </source>
</evidence>
<dbReference type="GO" id="GO:0004161">
    <property type="term" value="F:dimethylallyltranstransferase activity"/>
    <property type="evidence" value="ECO:0007669"/>
    <property type="project" value="TreeGrafter"/>
</dbReference>
<dbReference type="PANTHER" id="PTHR11525">
    <property type="entry name" value="FARNESYL-PYROPHOSPHATE SYNTHETASE"/>
    <property type="match status" value="1"/>
</dbReference>
<evidence type="ECO:0000256" key="1">
    <source>
        <dbReference type="ARBA" id="ARBA00001946"/>
    </source>
</evidence>
<comment type="caution">
    <text evidence="16">The sequence shown here is derived from an EMBL/GenBank/DDBJ whole genome shotgun (WGS) entry which is preliminary data.</text>
</comment>
<evidence type="ECO:0000256" key="9">
    <source>
        <dbReference type="ARBA" id="ARBA00022955"/>
    </source>
</evidence>
<dbReference type="Gene3D" id="1.10.600.10">
    <property type="entry name" value="Farnesyl Diphosphate Synthase"/>
    <property type="match status" value="1"/>
</dbReference>
<dbReference type="InterPro" id="IPR000092">
    <property type="entry name" value="Polyprenyl_synt"/>
</dbReference>
<evidence type="ECO:0000256" key="4">
    <source>
        <dbReference type="ARBA" id="ARBA00022548"/>
    </source>
</evidence>
<gene>
    <name evidence="16" type="ORF">F3Y22_tig00111402pilonHSYRG00932</name>
</gene>
<dbReference type="InterPro" id="IPR008949">
    <property type="entry name" value="Isoprenoid_synthase_dom_sf"/>
</dbReference>
<comment type="function">
    <text evidence="14">Catalyzes the sequential condensation of isopentenyl pyrophosphate with the allylic pyrophosphates, dimethylallyl pyrophosphate, and then with the resultant geranylpyrophosphate to the ultimate product farnesyl pyrophosphate.</text>
</comment>
<evidence type="ECO:0000256" key="5">
    <source>
        <dbReference type="ARBA" id="ARBA00022679"/>
    </source>
</evidence>
<feature type="signal peptide" evidence="15">
    <location>
        <begin position="1"/>
        <end position="19"/>
    </location>
</feature>
<keyword evidence="15" id="KW-0732">Signal</keyword>
<dbReference type="EMBL" id="VEPZ02001331">
    <property type="protein sequence ID" value="KAE8679176.1"/>
    <property type="molecule type" value="Genomic_DNA"/>
</dbReference>
<dbReference type="AlphaFoldDB" id="A0A6A2YGS4"/>
<dbReference type="GO" id="GO:0006695">
    <property type="term" value="P:cholesterol biosynthetic process"/>
    <property type="evidence" value="ECO:0007669"/>
    <property type="project" value="UniProtKB-KW"/>
</dbReference>
<keyword evidence="13" id="KW-0414">Isoprene biosynthesis</keyword>
<keyword evidence="8" id="KW-0460">Magnesium</keyword>
<dbReference type="InterPro" id="IPR033749">
    <property type="entry name" value="Polyprenyl_synt_CS"/>
</dbReference>
<keyword evidence="5" id="KW-0808">Transferase</keyword>
<dbReference type="Proteomes" id="UP000436088">
    <property type="component" value="Unassembled WGS sequence"/>
</dbReference>
<dbReference type="GO" id="GO:0004337">
    <property type="term" value="F:(2E,6E)-farnesyl diphosphate synthase activity"/>
    <property type="evidence" value="ECO:0007669"/>
    <property type="project" value="TreeGrafter"/>
</dbReference>
<dbReference type="Pfam" id="PF00348">
    <property type="entry name" value="polyprenyl_synt"/>
    <property type="match status" value="1"/>
</dbReference>
<evidence type="ECO:0000256" key="6">
    <source>
        <dbReference type="ARBA" id="ARBA00022723"/>
    </source>
</evidence>
<evidence type="ECO:0000313" key="16">
    <source>
        <dbReference type="EMBL" id="KAE8679176.1"/>
    </source>
</evidence>
<evidence type="ECO:0000256" key="2">
    <source>
        <dbReference type="ARBA" id="ARBA00005128"/>
    </source>
</evidence>
<accession>A0A6A2YGS4</accession>
<evidence type="ECO:0000256" key="15">
    <source>
        <dbReference type="SAM" id="SignalP"/>
    </source>
</evidence>
<protein>
    <submittedName>
        <fullName evidence="16">Fructose-bisphosphate aldolase</fullName>
    </submittedName>
</protein>
<organism evidence="16 17">
    <name type="scientific">Hibiscus syriacus</name>
    <name type="common">Rose of Sharon</name>
    <dbReference type="NCBI Taxonomy" id="106335"/>
    <lineage>
        <taxon>Eukaryota</taxon>
        <taxon>Viridiplantae</taxon>
        <taxon>Streptophyta</taxon>
        <taxon>Embryophyta</taxon>
        <taxon>Tracheophyta</taxon>
        <taxon>Spermatophyta</taxon>
        <taxon>Magnoliopsida</taxon>
        <taxon>eudicotyledons</taxon>
        <taxon>Gunneridae</taxon>
        <taxon>Pentapetalae</taxon>
        <taxon>rosids</taxon>
        <taxon>malvids</taxon>
        <taxon>Malvales</taxon>
        <taxon>Malvaceae</taxon>
        <taxon>Malvoideae</taxon>
        <taxon>Hibiscus</taxon>
    </lineage>
</organism>
<dbReference type="InterPro" id="IPR039702">
    <property type="entry name" value="FPS1-like"/>
</dbReference>
<evidence type="ECO:0000256" key="11">
    <source>
        <dbReference type="ARBA" id="ARBA00023166"/>
    </source>
</evidence>
<evidence type="ECO:0000256" key="10">
    <source>
        <dbReference type="ARBA" id="ARBA00023011"/>
    </source>
</evidence>
<evidence type="ECO:0000256" key="12">
    <source>
        <dbReference type="ARBA" id="ARBA00023221"/>
    </source>
</evidence>
<keyword evidence="6" id="KW-0479">Metal-binding</keyword>
<evidence type="ECO:0000256" key="7">
    <source>
        <dbReference type="ARBA" id="ARBA00022778"/>
    </source>
</evidence>
<keyword evidence="9" id="KW-0444">Lipid biosynthesis</keyword>